<feature type="region of interest" description="Disordered" evidence="1">
    <location>
        <begin position="1"/>
        <end position="28"/>
    </location>
</feature>
<proteinExistence type="predicted"/>
<keyword evidence="3" id="KW-1185">Reference proteome</keyword>
<name>A0ABP6W4L2_9ACTN</name>
<organism evidence="2 3">
    <name type="scientific">Streptomyces osmaniensis</name>
    <dbReference type="NCBI Taxonomy" id="593134"/>
    <lineage>
        <taxon>Bacteria</taxon>
        <taxon>Bacillati</taxon>
        <taxon>Actinomycetota</taxon>
        <taxon>Actinomycetes</taxon>
        <taxon>Kitasatosporales</taxon>
        <taxon>Streptomycetaceae</taxon>
        <taxon>Streptomyces</taxon>
    </lineage>
</organism>
<comment type="caution">
    <text evidence="2">The sequence shown here is derived from an EMBL/GenBank/DDBJ whole genome shotgun (WGS) entry which is preliminary data.</text>
</comment>
<gene>
    <name evidence="2" type="ORF">GCM10022295_27550</name>
</gene>
<dbReference type="EMBL" id="BAABCE010000005">
    <property type="protein sequence ID" value="GAA3544130.1"/>
    <property type="molecule type" value="Genomic_DNA"/>
</dbReference>
<dbReference type="Proteomes" id="UP001500707">
    <property type="component" value="Unassembled WGS sequence"/>
</dbReference>
<sequence length="108" mass="11725">MSVGGRACDGLRRQPAAPLADSHPVPGPPRALIDAIVLAVRTGDDPGIRVLRTQLAPLADTTALLLLRYRSSHRPRAARQEGGSPRRPSTAHARRRFRKQHAVTDAWA</sequence>
<evidence type="ECO:0000256" key="1">
    <source>
        <dbReference type="SAM" id="MobiDB-lite"/>
    </source>
</evidence>
<evidence type="ECO:0000313" key="2">
    <source>
        <dbReference type="EMBL" id="GAA3544130.1"/>
    </source>
</evidence>
<evidence type="ECO:0000313" key="3">
    <source>
        <dbReference type="Proteomes" id="UP001500707"/>
    </source>
</evidence>
<protein>
    <submittedName>
        <fullName evidence="2">Uncharacterized protein</fullName>
    </submittedName>
</protein>
<feature type="compositionally biased region" description="Basic residues" evidence="1">
    <location>
        <begin position="92"/>
        <end position="101"/>
    </location>
</feature>
<feature type="region of interest" description="Disordered" evidence="1">
    <location>
        <begin position="71"/>
        <end position="108"/>
    </location>
</feature>
<reference evidence="3" key="1">
    <citation type="journal article" date="2019" name="Int. J. Syst. Evol. Microbiol.">
        <title>The Global Catalogue of Microorganisms (GCM) 10K type strain sequencing project: providing services to taxonomists for standard genome sequencing and annotation.</title>
        <authorList>
            <consortium name="The Broad Institute Genomics Platform"/>
            <consortium name="The Broad Institute Genome Sequencing Center for Infectious Disease"/>
            <person name="Wu L."/>
            <person name="Ma J."/>
        </authorList>
    </citation>
    <scope>NUCLEOTIDE SEQUENCE [LARGE SCALE GENOMIC DNA]</scope>
    <source>
        <strain evidence="3">JCM 17656</strain>
    </source>
</reference>
<accession>A0ABP6W4L2</accession>